<evidence type="ECO:0000313" key="5">
    <source>
        <dbReference type="Proteomes" id="UP001445472"/>
    </source>
</evidence>
<dbReference type="Pfam" id="PF00067">
    <property type="entry name" value="p450"/>
    <property type="match status" value="1"/>
</dbReference>
<sequence length="422" mass="46879">MTGQVTNSVTGRATDPATEGSRCPFAAGEAPAYPFGSPDRLEPDPYWEPLRREQPLQRVTLPYGGEAWLATRYQDVRKVFADRRFSRALAVAPGAPRFLPHQPPADAVLSVEGPDHARLRRLVGKVFTPRRVEAMRPLIQSTADRLLDAMEEIGPPADLVEDFSLPFAVSMICELLGVPPEDRKRFCTWSDALLTTTAHTPAQVRDHMMQMHDYLGGLVAQRRTRPTEDLIGSLVTARDAEDKLTEGELVRLAEAILIAGYETSASQIPNFLYVLFRNPHLLERLRNDHDLIPDAVEELLRYVPIGTVDGFPRTATEDVELGGVLIRAGETVVPSMGAANRDPELFADPEELDLTRSPNPHLGFGAGPHHCLGAQLARVELQITLTTLFRRYPRLRLAVPEESLAWKAGLMVRGMHTMPITW</sequence>
<keyword evidence="2" id="KW-0349">Heme</keyword>
<protein>
    <submittedName>
        <fullName evidence="4">Cytochrome P450</fullName>
    </submittedName>
</protein>
<keyword evidence="2" id="KW-0408">Iron</keyword>
<name>A0ABV1V2J2_9ACTN</name>
<feature type="compositionally biased region" description="Polar residues" evidence="3">
    <location>
        <begin position="1"/>
        <end position="11"/>
    </location>
</feature>
<proteinExistence type="inferred from homology"/>
<dbReference type="PRINTS" id="PR00385">
    <property type="entry name" value="P450"/>
</dbReference>
<dbReference type="PANTHER" id="PTHR46696:SF1">
    <property type="entry name" value="CYTOCHROME P450 YJIB-RELATED"/>
    <property type="match status" value="1"/>
</dbReference>
<accession>A0ABV1V2J2</accession>
<keyword evidence="2" id="KW-0479">Metal-binding</keyword>
<evidence type="ECO:0000256" key="2">
    <source>
        <dbReference type="RuleBase" id="RU000461"/>
    </source>
</evidence>
<dbReference type="PRINTS" id="PR00359">
    <property type="entry name" value="BP450"/>
</dbReference>
<keyword evidence="2" id="KW-0503">Monooxygenase</keyword>
<gene>
    <name evidence="4" type="ORF">ABT276_28655</name>
</gene>
<dbReference type="PANTHER" id="PTHR46696">
    <property type="entry name" value="P450, PUTATIVE (EUROFUNG)-RELATED"/>
    <property type="match status" value="1"/>
</dbReference>
<dbReference type="CDD" id="cd11031">
    <property type="entry name" value="Cyp158A-like"/>
    <property type="match status" value="1"/>
</dbReference>
<dbReference type="InterPro" id="IPR036396">
    <property type="entry name" value="Cyt_P450_sf"/>
</dbReference>
<evidence type="ECO:0000313" key="4">
    <source>
        <dbReference type="EMBL" id="MER6617250.1"/>
    </source>
</evidence>
<dbReference type="SUPFAM" id="SSF48264">
    <property type="entry name" value="Cytochrome P450"/>
    <property type="match status" value="1"/>
</dbReference>
<comment type="similarity">
    <text evidence="1 2">Belongs to the cytochrome P450 family.</text>
</comment>
<dbReference type="PROSITE" id="PS00086">
    <property type="entry name" value="CYTOCHROME_P450"/>
    <property type="match status" value="1"/>
</dbReference>
<evidence type="ECO:0000256" key="1">
    <source>
        <dbReference type="ARBA" id="ARBA00010617"/>
    </source>
</evidence>
<dbReference type="InterPro" id="IPR002397">
    <property type="entry name" value="Cyt_P450_B"/>
</dbReference>
<keyword evidence="2" id="KW-0560">Oxidoreductase</keyword>
<keyword evidence="5" id="KW-1185">Reference proteome</keyword>
<dbReference type="InterPro" id="IPR017972">
    <property type="entry name" value="Cyt_P450_CS"/>
</dbReference>
<dbReference type="RefSeq" id="WP_234377934.1">
    <property type="nucleotide sequence ID" value="NZ_JBEPBX010000034.1"/>
</dbReference>
<dbReference type="Proteomes" id="UP001445472">
    <property type="component" value="Unassembled WGS sequence"/>
</dbReference>
<dbReference type="InterPro" id="IPR001128">
    <property type="entry name" value="Cyt_P450"/>
</dbReference>
<reference evidence="4 5" key="1">
    <citation type="submission" date="2024-06" db="EMBL/GenBank/DDBJ databases">
        <title>The Natural Products Discovery Center: Release of the First 8490 Sequenced Strains for Exploring Actinobacteria Biosynthetic Diversity.</title>
        <authorList>
            <person name="Kalkreuter E."/>
            <person name="Kautsar S.A."/>
            <person name="Yang D."/>
            <person name="Bader C.D."/>
            <person name="Teijaro C.N."/>
            <person name="Fluegel L."/>
            <person name="Davis C.M."/>
            <person name="Simpson J.R."/>
            <person name="Lauterbach L."/>
            <person name="Steele A.D."/>
            <person name="Gui C."/>
            <person name="Meng S."/>
            <person name="Li G."/>
            <person name="Viehrig K."/>
            <person name="Ye F."/>
            <person name="Su P."/>
            <person name="Kiefer A.F."/>
            <person name="Nichols A."/>
            <person name="Cepeda A.J."/>
            <person name="Yan W."/>
            <person name="Fan B."/>
            <person name="Jiang Y."/>
            <person name="Adhikari A."/>
            <person name="Zheng C.-J."/>
            <person name="Schuster L."/>
            <person name="Cowan T.M."/>
            <person name="Smanski M.J."/>
            <person name="Chevrette M.G."/>
            <person name="De Carvalho L.P.S."/>
            <person name="Shen B."/>
        </authorList>
    </citation>
    <scope>NUCLEOTIDE SEQUENCE [LARGE SCALE GENOMIC DNA]</scope>
    <source>
        <strain evidence="4 5">NPDC000837</strain>
    </source>
</reference>
<feature type="region of interest" description="Disordered" evidence="3">
    <location>
        <begin position="1"/>
        <end position="47"/>
    </location>
</feature>
<dbReference type="EMBL" id="JBEPBX010000034">
    <property type="protein sequence ID" value="MER6617250.1"/>
    <property type="molecule type" value="Genomic_DNA"/>
</dbReference>
<dbReference type="Gene3D" id="1.10.630.10">
    <property type="entry name" value="Cytochrome P450"/>
    <property type="match status" value="1"/>
</dbReference>
<evidence type="ECO:0000256" key="3">
    <source>
        <dbReference type="SAM" id="MobiDB-lite"/>
    </source>
</evidence>
<organism evidence="4 5">
    <name type="scientific">Streptomyces xantholiticus</name>
    <dbReference type="NCBI Taxonomy" id="68285"/>
    <lineage>
        <taxon>Bacteria</taxon>
        <taxon>Bacillati</taxon>
        <taxon>Actinomycetota</taxon>
        <taxon>Actinomycetes</taxon>
        <taxon>Kitasatosporales</taxon>
        <taxon>Streptomycetaceae</taxon>
        <taxon>Streptomyces</taxon>
    </lineage>
</organism>
<comment type="caution">
    <text evidence="4">The sequence shown here is derived from an EMBL/GenBank/DDBJ whole genome shotgun (WGS) entry which is preliminary data.</text>
</comment>